<evidence type="ECO:0000313" key="7">
    <source>
        <dbReference type="Proteomes" id="UP001240250"/>
    </source>
</evidence>
<dbReference type="InterPro" id="IPR016035">
    <property type="entry name" value="Acyl_Trfase/lysoPLipase"/>
</dbReference>
<dbReference type="InterPro" id="IPR050858">
    <property type="entry name" value="Mal-CoA-ACP_Trans/PKS_FabD"/>
</dbReference>
<dbReference type="SUPFAM" id="SSF52151">
    <property type="entry name" value="FabD/lysophospholipase-like"/>
    <property type="match status" value="1"/>
</dbReference>
<feature type="compositionally biased region" description="Acidic residues" evidence="5">
    <location>
        <begin position="1"/>
        <end position="11"/>
    </location>
</feature>
<keyword evidence="2" id="KW-0808">Transferase</keyword>
<dbReference type="EMBL" id="JAUSVM010000001">
    <property type="protein sequence ID" value="MDQ0424813.1"/>
    <property type="molecule type" value="Genomic_DNA"/>
</dbReference>
<name>A0ABU0GHL9_9CELL</name>
<organism evidence="6 7">
    <name type="scientific">Cellulomonas iranensis</name>
    <dbReference type="NCBI Taxonomy" id="76862"/>
    <lineage>
        <taxon>Bacteria</taxon>
        <taxon>Bacillati</taxon>
        <taxon>Actinomycetota</taxon>
        <taxon>Actinomycetes</taxon>
        <taxon>Micrococcales</taxon>
        <taxon>Cellulomonadaceae</taxon>
        <taxon>Cellulomonas</taxon>
    </lineage>
</organism>
<dbReference type="Gene3D" id="3.40.366.10">
    <property type="entry name" value="Malonyl-Coenzyme A Acyl Carrier Protein, domain 2"/>
    <property type="match status" value="1"/>
</dbReference>
<gene>
    <name evidence="6" type="ORF">JO380_001194</name>
</gene>
<dbReference type="RefSeq" id="WP_156442070.1">
    <property type="nucleotide sequence ID" value="NZ_JAUSVM010000001.1"/>
</dbReference>
<dbReference type="EC" id="2.3.1.39" evidence="1"/>
<feature type="region of interest" description="Disordered" evidence="5">
    <location>
        <begin position="1"/>
        <end position="33"/>
    </location>
</feature>
<dbReference type="Proteomes" id="UP001240250">
    <property type="component" value="Unassembled WGS sequence"/>
</dbReference>
<reference evidence="6 7" key="1">
    <citation type="submission" date="2023-07" db="EMBL/GenBank/DDBJ databases">
        <title>Sequencing the genomes of 1000 actinobacteria strains.</title>
        <authorList>
            <person name="Klenk H.-P."/>
        </authorList>
    </citation>
    <scope>NUCLEOTIDE SEQUENCE [LARGE SCALE GENOMIC DNA]</scope>
    <source>
        <strain evidence="6 7">DSM 14785</strain>
    </source>
</reference>
<evidence type="ECO:0000256" key="5">
    <source>
        <dbReference type="SAM" id="MobiDB-lite"/>
    </source>
</evidence>
<accession>A0ABU0GHL9</accession>
<evidence type="ECO:0000256" key="1">
    <source>
        <dbReference type="ARBA" id="ARBA00013258"/>
    </source>
</evidence>
<evidence type="ECO:0000256" key="4">
    <source>
        <dbReference type="ARBA" id="ARBA00048462"/>
    </source>
</evidence>
<dbReference type="PANTHER" id="PTHR42681:SF1">
    <property type="entry name" value="MALONYL-COA-ACYL CARRIER PROTEIN TRANSACYLASE, MITOCHONDRIAL"/>
    <property type="match status" value="1"/>
</dbReference>
<comment type="catalytic activity">
    <reaction evidence="4">
        <text>holo-[ACP] + malonyl-CoA = malonyl-[ACP] + CoA</text>
        <dbReference type="Rhea" id="RHEA:41792"/>
        <dbReference type="Rhea" id="RHEA-COMP:9623"/>
        <dbReference type="Rhea" id="RHEA-COMP:9685"/>
        <dbReference type="ChEBI" id="CHEBI:57287"/>
        <dbReference type="ChEBI" id="CHEBI:57384"/>
        <dbReference type="ChEBI" id="CHEBI:64479"/>
        <dbReference type="ChEBI" id="CHEBI:78449"/>
        <dbReference type="EC" id="2.3.1.39"/>
    </reaction>
</comment>
<evidence type="ECO:0000256" key="3">
    <source>
        <dbReference type="ARBA" id="ARBA00023315"/>
    </source>
</evidence>
<protein>
    <recommendedName>
        <fullName evidence="1">[acyl-carrier-protein] S-malonyltransferase</fullName>
        <ecNumber evidence="1">2.3.1.39</ecNumber>
    </recommendedName>
</protein>
<comment type="caution">
    <text evidence="6">The sequence shown here is derived from an EMBL/GenBank/DDBJ whole genome shotgun (WGS) entry which is preliminary data.</text>
</comment>
<keyword evidence="7" id="KW-1185">Reference proteome</keyword>
<proteinExistence type="predicted"/>
<evidence type="ECO:0000256" key="2">
    <source>
        <dbReference type="ARBA" id="ARBA00022679"/>
    </source>
</evidence>
<evidence type="ECO:0000313" key="6">
    <source>
        <dbReference type="EMBL" id="MDQ0424813.1"/>
    </source>
</evidence>
<keyword evidence="3" id="KW-0012">Acyltransferase</keyword>
<dbReference type="InterPro" id="IPR001227">
    <property type="entry name" value="Ac_transferase_dom_sf"/>
</dbReference>
<dbReference type="Gene3D" id="3.30.70.250">
    <property type="entry name" value="Malonyl-CoA ACP transacylase, ACP-binding"/>
    <property type="match status" value="1"/>
</dbReference>
<dbReference type="PANTHER" id="PTHR42681">
    <property type="entry name" value="MALONYL-COA-ACYL CARRIER PROTEIN TRANSACYLASE, MITOCHONDRIAL"/>
    <property type="match status" value="1"/>
</dbReference>
<sequence length="1264" mass="138899">MTTDVATDDAVDQQPPGPAVQQQAAPPRSTSPTGDGFAAVAFFPGLGSRDAYREVGAGTIGSDLPVVREVYQEAADALQVAGGPDGLALTRANLPEDRVERQGFIATAFLVHNLAIHADLAARAQRSGHLRFAAYTGESFGMLASAVAAGALSVGDGAQIARVFTPLLLAASNQRAGGTFGASIERYLPRHSAESPPVGEPFHVVALRSGTEPLRRVTDLLTQRHGEHVEVHKRYSRHQVNVYVRESFLPTFVHVLRSYPEIEAEELKAPTTFLAHSRRMIGAREALSRYLDDRRITFTAPRAPLLSNSGHGFLITADHVRHAILAMTDEVMDSQRTVELIDELHPDLVLELGRGGRSLRLLRDNTAQPDALSVADAGEAARLVAGADLVDELTLRTRSLAERADATLADTDLATLRELTCLAGREPAFDGYLRRRVCEMGFDAARHPERDTSPALRRFRETLQHTLAHHAHVRTGDLVVGARMRKRLTGPDAGRACTELQVLDAGGSVRVEEVEPAADTEALVVHFEQLRRTAVRHVVPVVRDLVTSQPVAQRVHDAVVGGRREDVRDDARQALDVVLARADAVDVLVHQLSMLALVHQHRPGFFEYNHVFIEANDPFGWLLGLVAARAVPPADVVDLATQLVLGRGHDRRTEQLVVALCDRVVDAQVPMLSLHGRPLVARRDLAAETAAVFTRRKARERRRPVRLDASCTVLALGHSSRATQLDAGPHGLRTLVVRSPEETWRHGLNPELDEAEARVLLTASPERRAITDYAQRRNLLHSTVSAYVQPDETVAGFGEGGSESMTIFFRRAGDPRLRVRKVLSEALTTARWDPDGEGPMLPPFTKAKRQAEYLGALPPGLRDHFPEVDHLTERTLRAVGHGARDEALREVIYEMTYVPGVEVGQFVRDHAPSHRVVARLYEVILRFLHAHVHTQRRGAGPGGTLDEQYLRKIEDRLLLSRATAPRTFDARLLDADTLTVNGVRYRNVRPLLAAFRGDAALQRVLEPPTHALVVGDTNTENIKMDDLGPLLHADALVTAGGDEAEIARALRAVTARSIGLRFLDPRAIGYRSAGADTRDDPMYDNKPWHNSVGHYDEMHNELFDLEVRAGADGTARVDVTFHRDNPYAVSYGVRDVTERGLPVDPARPRGVEDHFAAVMRAVYDLDSPGSPHLRDDPHWLLRFVFTMGTHFTAMPPFHFTSEVEGTLVDTPEVQRRPVAIYCEGVKWLNWALQMWEGTRPSFLGLPVDPASTRAGAATGAGAVR</sequence>